<dbReference type="EMBL" id="CM023472">
    <property type="protein sequence ID" value="KAH7960664.1"/>
    <property type="molecule type" value="Genomic_DNA"/>
</dbReference>
<name>A0ACB8D878_DERSI</name>
<keyword evidence="2" id="KW-1185">Reference proteome</keyword>
<accession>A0ACB8D878</accession>
<reference evidence="1" key="1">
    <citation type="submission" date="2020-05" db="EMBL/GenBank/DDBJ databases">
        <title>Large-scale comparative analyses of tick genomes elucidate their genetic diversity and vector capacities.</title>
        <authorList>
            <person name="Jia N."/>
            <person name="Wang J."/>
            <person name="Shi W."/>
            <person name="Du L."/>
            <person name="Sun Y."/>
            <person name="Zhan W."/>
            <person name="Jiang J."/>
            <person name="Wang Q."/>
            <person name="Zhang B."/>
            <person name="Ji P."/>
            <person name="Sakyi L.B."/>
            <person name="Cui X."/>
            <person name="Yuan T."/>
            <person name="Jiang B."/>
            <person name="Yang W."/>
            <person name="Lam T.T.-Y."/>
            <person name="Chang Q."/>
            <person name="Ding S."/>
            <person name="Wang X."/>
            <person name="Zhu J."/>
            <person name="Ruan X."/>
            <person name="Zhao L."/>
            <person name="Wei J."/>
            <person name="Que T."/>
            <person name="Du C."/>
            <person name="Cheng J."/>
            <person name="Dai P."/>
            <person name="Han X."/>
            <person name="Huang E."/>
            <person name="Gao Y."/>
            <person name="Liu J."/>
            <person name="Shao H."/>
            <person name="Ye R."/>
            <person name="Li L."/>
            <person name="Wei W."/>
            <person name="Wang X."/>
            <person name="Wang C."/>
            <person name="Yang T."/>
            <person name="Huo Q."/>
            <person name="Li W."/>
            <person name="Guo W."/>
            <person name="Chen H."/>
            <person name="Zhou L."/>
            <person name="Ni X."/>
            <person name="Tian J."/>
            <person name="Zhou Y."/>
            <person name="Sheng Y."/>
            <person name="Liu T."/>
            <person name="Pan Y."/>
            <person name="Xia L."/>
            <person name="Li J."/>
            <person name="Zhao F."/>
            <person name="Cao W."/>
        </authorList>
    </citation>
    <scope>NUCLEOTIDE SEQUENCE</scope>
    <source>
        <strain evidence="1">Dsil-2018</strain>
    </source>
</reference>
<gene>
    <name evidence="1" type="ORF">HPB49_022138</name>
</gene>
<sequence length="897" mass="98003">MRSSSFEAPAVENKLIGVVSANKSNDGTMRDITMQETQPELEWSSSSIQRKDPTHQTASLVEGKYTATGSTFLPSGVNEVIGRVTWTSRTSENINHYVDPFELESTPLEELRRGVDVKYSAGSPTLPSPEKENASQATELTSSFTLELSGLKGTGIFEDSEENFRWSKNDGDILVGTKSDNSGAAFGVARAVPGSNRAPVEGVSSVTFGFDEGIPHPLTKPPGYRRRMEVSGAGSAPHSIANAAGNPEGSLVPNRVRETVSDGSIPAGDGVYPIKADSPSPRSNTEHLLTNGSVNHLYLSNMTESDKSTSSLDSEARFPGTLRVARTTSKANLTADAWFAKPLDLNNSQQTEGWGSAGESQTRPSIAEDHAYDRAFLRRQSPRGSESSAEVERRLSERPLLNAKTSTSASPSSWRPVEETGKFRQLRVGDNGGRNTEPFQEDIPPQEEARPATEKKATSADPAPPSLEGHPMDYRPMARGSSSTTTADSFNLLRELDRIADEFTEFLERKERRERDEDHIHTTVDPEEELLDADAAITTVVDGDHSLAASTEVDDLGVEWGAMDIGGPTIPGGVGPTVFPTRDEEEFSEHPAEERKNRIASEKTGSWSELADSVDRFRLGPRVLLALDANQLRAVLTDFPVSAVFAAKARSLILEGSLSGLAFDLSLATDYDASSHATLLQGTRDYMPGYHFVGLIDFIAATGLLRTNLAELAGSVHKLFLRNDPRHVHTLGTSVPNPFASPNRKSYSVENAMRLAESLRLVSPDRDHVCLSVSLAVYKFNVLDQDVDPSTNPGVGSLASYVNTAFSYSELCEEYRDPHRHFDDATLSTYVHVGEAWLGFDDDMSMEIKIDKLSRGHRVGCLLADNIDLDDFRNVCKKGDFPRLRLLKRSVLSRERR</sequence>
<comment type="caution">
    <text evidence="1">The sequence shown here is derived from an EMBL/GenBank/DDBJ whole genome shotgun (WGS) entry which is preliminary data.</text>
</comment>
<evidence type="ECO:0000313" key="2">
    <source>
        <dbReference type="Proteomes" id="UP000821865"/>
    </source>
</evidence>
<dbReference type="Proteomes" id="UP000821865">
    <property type="component" value="Chromosome 3"/>
</dbReference>
<evidence type="ECO:0000313" key="1">
    <source>
        <dbReference type="EMBL" id="KAH7960664.1"/>
    </source>
</evidence>
<protein>
    <submittedName>
        <fullName evidence="1">Uncharacterized protein</fullName>
    </submittedName>
</protein>
<proteinExistence type="predicted"/>
<organism evidence="1 2">
    <name type="scientific">Dermacentor silvarum</name>
    <name type="common">Tick</name>
    <dbReference type="NCBI Taxonomy" id="543639"/>
    <lineage>
        <taxon>Eukaryota</taxon>
        <taxon>Metazoa</taxon>
        <taxon>Ecdysozoa</taxon>
        <taxon>Arthropoda</taxon>
        <taxon>Chelicerata</taxon>
        <taxon>Arachnida</taxon>
        <taxon>Acari</taxon>
        <taxon>Parasitiformes</taxon>
        <taxon>Ixodida</taxon>
        <taxon>Ixodoidea</taxon>
        <taxon>Ixodidae</taxon>
        <taxon>Rhipicephalinae</taxon>
        <taxon>Dermacentor</taxon>
    </lineage>
</organism>